<dbReference type="EMBL" id="CP093313">
    <property type="protein sequence ID" value="UWZ84056.1"/>
    <property type="molecule type" value="Genomic_DNA"/>
</dbReference>
<keyword evidence="2" id="KW-0732">Signal</keyword>
<dbReference type="Proteomes" id="UP001059380">
    <property type="component" value="Chromosome"/>
</dbReference>
<feature type="region of interest" description="Disordered" evidence="1">
    <location>
        <begin position="30"/>
        <end position="73"/>
    </location>
</feature>
<dbReference type="KEGG" id="orp:MOP44_26300"/>
<dbReference type="RefSeq" id="WP_260793560.1">
    <property type="nucleotide sequence ID" value="NZ_CP093313.1"/>
</dbReference>
<sequence length="297" mass="32365">MTLSKRVLVSLAASVAVPLTVLTLAPAVAGQDSNSSPVVSGSQPALHTRGDSSGPQVVSFSDGGASPRGGGPMESIFIPPTLEAPFSLKLATEWSRPLATGGSFTLANERAIVRDRRGRIYQERWILVPKGGDFKSEMNVFQITDPAKHTWYNCSTRTKVCELLPYNNNSKALYQPRRGQSGPLPNGRGFSREDDLGVDTIEGTETHGYRETIIIINAGTMGNDEPMTSMREFWFSEQLGINVRSIVDNPQTGKQVFMVKDLYLSEPDPAFFKVPAGYRVVNHLESADRPNVKPVGP</sequence>
<evidence type="ECO:0000313" key="4">
    <source>
        <dbReference type="Proteomes" id="UP001059380"/>
    </source>
</evidence>
<gene>
    <name evidence="3" type="ORF">MOP44_26300</name>
</gene>
<name>A0A9J7BMU7_9BACT</name>
<protein>
    <submittedName>
        <fullName evidence="3">Uncharacterized protein</fullName>
    </submittedName>
</protein>
<keyword evidence="4" id="KW-1185">Reference proteome</keyword>
<feature type="chain" id="PRO_5039886144" evidence="2">
    <location>
        <begin position="30"/>
        <end position="297"/>
    </location>
</feature>
<proteinExistence type="predicted"/>
<feature type="region of interest" description="Disordered" evidence="1">
    <location>
        <begin position="172"/>
        <end position="195"/>
    </location>
</feature>
<dbReference type="AlphaFoldDB" id="A0A9J7BMU7"/>
<organism evidence="3 4">
    <name type="scientific">Occallatibacter riparius</name>
    <dbReference type="NCBI Taxonomy" id="1002689"/>
    <lineage>
        <taxon>Bacteria</taxon>
        <taxon>Pseudomonadati</taxon>
        <taxon>Acidobacteriota</taxon>
        <taxon>Terriglobia</taxon>
        <taxon>Terriglobales</taxon>
        <taxon>Acidobacteriaceae</taxon>
        <taxon>Occallatibacter</taxon>
    </lineage>
</organism>
<reference evidence="3" key="1">
    <citation type="submission" date="2021-04" db="EMBL/GenBank/DDBJ databases">
        <title>Phylogenetic analysis of Acidobacteriaceae.</title>
        <authorList>
            <person name="Qiu L."/>
            <person name="Zhang Q."/>
        </authorList>
    </citation>
    <scope>NUCLEOTIDE SEQUENCE</scope>
    <source>
        <strain evidence="3">DSM 25168</strain>
    </source>
</reference>
<feature type="signal peptide" evidence="2">
    <location>
        <begin position="1"/>
        <end position="29"/>
    </location>
</feature>
<accession>A0A9J7BMU7</accession>
<evidence type="ECO:0000313" key="3">
    <source>
        <dbReference type="EMBL" id="UWZ84056.1"/>
    </source>
</evidence>
<evidence type="ECO:0000256" key="1">
    <source>
        <dbReference type="SAM" id="MobiDB-lite"/>
    </source>
</evidence>
<evidence type="ECO:0000256" key="2">
    <source>
        <dbReference type="SAM" id="SignalP"/>
    </source>
</evidence>
<feature type="compositionally biased region" description="Polar residues" evidence="1">
    <location>
        <begin position="31"/>
        <end position="59"/>
    </location>
</feature>